<dbReference type="PROSITE" id="PS51450">
    <property type="entry name" value="LRR"/>
    <property type="match status" value="1"/>
</dbReference>
<evidence type="ECO:0000259" key="6">
    <source>
        <dbReference type="PROSITE" id="PS50837"/>
    </source>
</evidence>
<dbReference type="EMBL" id="JAHHUM010000356">
    <property type="protein sequence ID" value="KAK5620507.1"/>
    <property type="molecule type" value="Genomic_DNA"/>
</dbReference>
<reference evidence="7 8" key="1">
    <citation type="submission" date="2021-06" db="EMBL/GenBank/DDBJ databases">
        <authorList>
            <person name="Palmer J.M."/>
        </authorList>
    </citation>
    <scope>NUCLEOTIDE SEQUENCE [LARGE SCALE GENOMIC DNA]</scope>
    <source>
        <strain evidence="7 8">MEX-2019</strain>
        <tissue evidence="7">Muscle</tissue>
    </source>
</reference>
<dbReference type="SUPFAM" id="SSF52047">
    <property type="entry name" value="RNI-like"/>
    <property type="match status" value="2"/>
</dbReference>
<keyword evidence="3" id="KW-0547">Nucleotide-binding</keyword>
<dbReference type="Gene3D" id="3.40.50.300">
    <property type="entry name" value="P-loop containing nucleotide triphosphate hydrolases"/>
    <property type="match status" value="1"/>
</dbReference>
<dbReference type="Gene3D" id="1.10.533.20">
    <property type="match status" value="1"/>
</dbReference>
<dbReference type="InterPro" id="IPR041267">
    <property type="entry name" value="NLRP_HD2"/>
</dbReference>
<organism evidence="7 8">
    <name type="scientific">Crenichthys baileyi</name>
    <name type="common">White River springfish</name>
    <dbReference type="NCBI Taxonomy" id="28760"/>
    <lineage>
        <taxon>Eukaryota</taxon>
        <taxon>Metazoa</taxon>
        <taxon>Chordata</taxon>
        <taxon>Craniata</taxon>
        <taxon>Vertebrata</taxon>
        <taxon>Euteleostomi</taxon>
        <taxon>Actinopterygii</taxon>
        <taxon>Neopterygii</taxon>
        <taxon>Teleostei</taxon>
        <taxon>Neoteleostei</taxon>
        <taxon>Acanthomorphata</taxon>
        <taxon>Ovalentaria</taxon>
        <taxon>Atherinomorphae</taxon>
        <taxon>Cyprinodontiformes</taxon>
        <taxon>Goodeidae</taxon>
        <taxon>Crenichthys</taxon>
    </lineage>
</organism>
<protein>
    <recommendedName>
        <fullName evidence="6">NACHT domain-containing protein</fullName>
    </recommendedName>
</protein>
<dbReference type="GO" id="GO:0045348">
    <property type="term" value="P:positive regulation of MHC class II biosynthetic process"/>
    <property type="evidence" value="ECO:0007669"/>
    <property type="project" value="TreeGrafter"/>
</dbReference>
<dbReference type="Pfam" id="PF13516">
    <property type="entry name" value="LRR_6"/>
    <property type="match status" value="4"/>
</dbReference>
<dbReference type="InterPro" id="IPR006553">
    <property type="entry name" value="Leu-rich_rpt_Cys-con_subtyp"/>
</dbReference>
<keyword evidence="8" id="KW-1185">Reference proteome</keyword>
<evidence type="ECO:0000256" key="1">
    <source>
        <dbReference type="ARBA" id="ARBA00022614"/>
    </source>
</evidence>
<evidence type="ECO:0000313" key="7">
    <source>
        <dbReference type="EMBL" id="KAK5620507.1"/>
    </source>
</evidence>
<evidence type="ECO:0000313" key="8">
    <source>
        <dbReference type="Proteomes" id="UP001311232"/>
    </source>
</evidence>
<keyword evidence="1" id="KW-0433">Leucine-rich repeat</keyword>
<feature type="compositionally biased region" description="Basic and acidic residues" evidence="5">
    <location>
        <begin position="179"/>
        <end position="198"/>
    </location>
</feature>
<comment type="caution">
    <text evidence="7">The sequence shown here is derived from an EMBL/GenBank/DDBJ whole genome shotgun (WGS) entry which is preliminary data.</text>
</comment>
<evidence type="ECO:0000256" key="2">
    <source>
        <dbReference type="ARBA" id="ARBA00022737"/>
    </source>
</evidence>
<dbReference type="InterPro" id="IPR027417">
    <property type="entry name" value="P-loop_NTPase"/>
</dbReference>
<accession>A0AAV9SII7</accession>
<keyword evidence="2" id="KW-0677">Repeat</keyword>
<dbReference type="InterPro" id="IPR032675">
    <property type="entry name" value="LRR_dom_sf"/>
</dbReference>
<dbReference type="SMART" id="SM00368">
    <property type="entry name" value="LRR_RI"/>
    <property type="match status" value="10"/>
</dbReference>
<gene>
    <name evidence="7" type="ORF">CRENBAI_022927</name>
</gene>
<dbReference type="Proteomes" id="UP001311232">
    <property type="component" value="Unassembled WGS sequence"/>
</dbReference>
<dbReference type="SMART" id="SM00367">
    <property type="entry name" value="LRR_CC"/>
    <property type="match status" value="5"/>
</dbReference>
<dbReference type="GO" id="GO:0045944">
    <property type="term" value="P:positive regulation of transcription by RNA polymerase II"/>
    <property type="evidence" value="ECO:0007669"/>
    <property type="project" value="TreeGrafter"/>
</dbReference>
<evidence type="ECO:0000256" key="3">
    <source>
        <dbReference type="ARBA" id="ARBA00022741"/>
    </source>
</evidence>
<feature type="compositionally biased region" description="Polar residues" evidence="5">
    <location>
        <begin position="480"/>
        <end position="489"/>
    </location>
</feature>
<dbReference type="Gene3D" id="3.80.10.10">
    <property type="entry name" value="Ribonuclease Inhibitor"/>
    <property type="match status" value="6"/>
</dbReference>
<dbReference type="GO" id="GO:0005524">
    <property type="term" value="F:ATP binding"/>
    <property type="evidence" value="ECO:0007669"/>
    <property type="project" value="UniProtKB-KW"/>
</dbReference>
<dbReference type="PROSITE" id="PS50837">
    <property type="entry name" value="NACHT"/>
    <property type="match status" value="1"/>
</dbReference>
<feature type="region of interest" description="Disordered" evidence="5">
    <location>
        <begin position="179"/>
        <end position="204"/>
    </location>
</feature>
<dbReference type="Pfam" id="PF05729">
    <property type="entry name" value="NACHT"/>
    <property type="match status" value="1"/>
</dbReference>
<feature type="region of interest" description="Disordered" evidence="5">
    <location>
        <begin position="469"/>
        <end position="489"/>
    </location>
</feature>
<evidence type="ECO:0000256" key="5">
    <source>
        <dbReference type="SAM" id="MobiDB-lite"/>
    </source>
</evidence>
<feature type="domain" description="NACHT" evidence="6">
    <location>
        <begin position="222"/>
        <end position="362"/>
    </location>
</feature>
<name>A0AAV9SII7_9TELE</name>
<keyword evidence="4" id="KW-0067">ATP-binding</keyword>
<dbReference type="SUPFAM" id="SSF52540">
    <property type="entry name" value="P-loop containing nucleoside triphosphate hydrolases"/>
    <property type="match status" value="1"/>
</dbReference>
<sequence>MDEELDPDDGNVNSILAQEFSELLRILSCQSDSVIMQLGQTMPSDAVRFNRQATAGSVATSDYIKAMLEYFSNTDTAECSNFLQRVCLLCEGIPMHLESKLMSVAGYACNATSSGTDQQPLVSPAEEQLPKRPRIDYWEQYKSEVACLLQKRWKRLSEGLVKDVQPDKIWVSIRTANRVKDRPDQTPSSKERGSRTPEPDGDYGWPESRLTLESFLQGCVGKVTVLAGQAGSGKTLLMSCLGHQWAGGLGPIPSSHLFVLLEFRQLNLLSSPLSLSELLFHHYLPTNWDNDAKQAIVDYLLCNPEQSCWVLDGYDEFQEKLKRQNVRNELLDLEKPLPVADLISGLLNRRLLAGSTVLVTCRLRDIIDLDGLSDKVGQLLSWDHHEIKEYVNSFFSVKDGNLGADAADVLFSSRHLLAMSTLPALCNICCIFLQHLLHQHRDTEENQMLEKKGAEATKKDLEIYGKGAQIPDGISKKGESQPQRAQSSTLAQIPATQTQIYLTAVAAFLNQHPRRRGGNGGPETTGFPQSTEFAWTALHPAELCELSWLAWGGLEESKIIFLEEDIPQHILELSVKTGLFSQVEFRRPDGSLVNAYCFVHLTVQEFLAALRIMTSSDVSDAHLKKRFNLKTRWTTKSDQKTVFTDSLYLYVCGLASSDCIPALVLVAKAAGLKGAQNWVEKRQSLVLNLMKALCHSAALTGPKILQLCHCVQESQNRQLAQQVVSVRPILELRNFWLVPSDIDALAFVVNSAGESAVGLDFGACSMELECLDALSRCRYIHHLSFRSRKYGDKFAEKLSSVLPRFTTLRKLEFCGASLTAAGAASLASCLQNCPSINELNFSDNNLQDKGIRHIADILAKLQNLASVKLGRNNTSLKAAECLVEHVSSCLNFQHVHADGVKELSVTFHQKSDSNSHKIKPESTVRLLNQKWTKADMQNLSKSLAGCPSLSVLDLSGGKWDEETLKTLTQFVPRFSITERIILNGSCSSVQCVVAITALLSDCPSVTDIHIRLQDPAQVSVVFSGGREKTANVLSKTLCLSCCYLQPNDLEKVWKSLGTSSGLSELDLSCNKLGDKGLKKLLDFLSRLNKVQQVNFSDNGISVDGVVMLADALSSSNRLTHIYISDGGKDQVMLQFSSDRSHGKLKTKLFRVNKSSLTPSDVNKVCRKLVQCCLSLELEFTQCSFAEKSIENMLRVLPKMSSLQRLNVSYSITSTTDALTLISCFPDNHRVSSVELSPQGESFIHFDEVKVEQVNCRLTDFSFRGDNFVLLDRLLDTLQQARQLSYIDLSGNQLEDEGVRRLLESVPRLRVSSYINLSKNRLSQLGLLDVVRTLCTCTNVSAVEVSLGEEERCLIWFRQKGGGEKTLSVRDSTLQRDHLLRLATIVSNCLTLTNVELRNNMLESEWIESFVTVLNLNLGGCAISIEECWIGAEEAVHLLCRCLQLSKPVQTIRIDHTRLQLVLMNSTEMSQAGDFSLPAQSAAKNISFFSNRLDVEGAELLCSLLPSLPNLTSISVGIKDSSVSVVEELLHVILMSTSIQCLNLSGFFMSDAAAQTVMKLLPRLRSLSISHCVWSAAGRLQLFEALKKCSALEDLCLDAATQLNEDCWRCLVKALRNMTSLQILELNEIVKPSGESGADVLDLLAGMEELTQIQEIELGGWRMADRGIQKLTGILPAWKDLRKISLSKNLVSDSSGEKLLEALRTCSHLEELHLSSNLLGDLTAARMALVLPSMSHLSVLDLSENRIGNEGLRSLSKAIMNLKSLRKIQLTSVGDSELSAVAASLRHCPFIQDVGFGWNNCGDDVAQELAKVLPLCHDLTRIDLECNSVSAVGLGALVKALRSCPALQVIRLWKNKVSLSEAQGFSQMERRLNFSST</sequence>
<dbReference type="Pfam" id="PF17776">
    <property type="entry name" value="NLRC4_HD2"/>
    <property type="match status" value="1"/>
</dbReference>
<dbReference type="InterPro" id="IPR007111">
    <property type="entry name" value="NACHT_NTPase"/>
</dbReference>
<evidence type="ECO:0000256" key="4">
    <source>
        <dbReference type="ARBA" id="ARBA00022840"/>
    </source>
</evidence>
<dbReference type="InterPro" id="IPR001611">
    <property type="entry name" value="Leu-rich_rpt"/>
</dbReference>
<dbReference type="PANTHER" id="PTHR47189">
    <property type="entry name" value="MHC CLASS II TRANSACTIVATOR"/>
    <property type="match status" value="1"/>
</dbReference>
<proteinExistence type="predicted"/>
<dbReference type="GO" id="GO:0045345">
    <property type="term" value="P:positive regulation of MHC class I biosynthetic process"/>
    <property type="evidence" value="ECO:0007669"/>
    <property type="project" value="TreeGrafter"/>
</dbReference>
<dbReference type="PANTHER" id="PTHR47189:SF1">
    <property type="entry name" value="MHC CLASS II TRANSACTIVATOR"/>
    <property type="match status" value="1"/>
</dbReference>